<organism evidence="3 4">
    <name type="scientific">Marasmius oreades</name>
    <name type="common">fairy-ring Marasmius</name>
    <dbReference type="NCBI Taxonomy" id="181124"/>
    <lineage>
        <taxon>Eukaryota</taxon>
        <taxon>Fungi</taxon>
        <taxon>Dikarya</taxon>
        <taxon>Basidiomycota</taxon>
        <taxon>Agaricomycotina</taxon>
        <taxon>Agaricomycetes</taxon>
        <taxon>Agaricomycetidae</taxon>
        <taxon>Agaricales</taxon>
        <taxon>Marasmiineae</taxon>
        <taxon>Marasmiaceae</taxon>
        <taxon>Marasmius</taxon>
    </lineage>
</organism>
<accession>A0A9P8AFQ6</accession>
<evidence type="ECO:0000256" key="1">
    <source>
        <dbReference type="SAM" id="MobiDB-lite"/>
    </source>
</evidence>
<evidence type="ECO:0000259" key="2">
    <source>
        <dbReference type="Pfam" id="PF13649"/>
    </source>
</evidence>
<feature type="region of interest" description="Disordered" evidence="1">
    <location>
        <begin position="837"/>
        <end position="898"/>
    </location>
</feature>
<sequence>MASATLDHATCNGHIRFPATLIPTPPSSADSSHLFIPSPPKALRRRSHYQTFSQAQLLTPPPSAELPPEHDSAAQHSGKLHRVSSHFQIPKSVHSLHRPVSTMGFIGLKKEKEKLKEEKRRGKGKEKEKRMEHVLNVEDGDGILSSSKFSLSRSSSSTCKEKPLKKKRSVARLLKLAGSGPPPTFISPPSPIPRLHVYSVSTAELLSTYHEEKPVPLVIPVVPNDEECDENVGAYAYAVEHRDAHFATKYITKDRWHIQNNMKMHPYGDDAVYMQSYEHMSLNNDRHFNLLLRRINPNGSPSFHDYTMIGETIPRCALDLACGQGHWVLQAAVQWPNTKIVGFDLVDVALPQVFENENITFVRGNFLHYALPFPPQSFDYVRIANASLAIPYEKWEFVLKEVQRVLTRGGRLEVIDDQLTFPYADQRKAHHDSVPASTFDASQNPHHKRSPSFSTLDYVPSPPRHNEERGFETENHDIHSFGNNAAGNHVIDGDANADVVAPVAPEIRRRCSSLPLGPRPNVRPLSMSAETWRKRLGIEEDQGVRAELPSLSPVSDSETELESEPHTPSPENSSSEEEEDYGQEVEVKIPVEGGYVPSPSLLGPRPNARPMSMNAEKWKDRLNFSLWNNTLYEYDIPEGLDSSSSEESGETNPSRISSSSTINSSEWSFSVCSTASTASTAPSSVVDYVEVTRPARPTRPLPSPPPQCEEEIDTGSVSEIALHKSGFVSSPDDDEDDEDFFPEDNGDGACTPSVQHGVEEEYWQTQTAHSREIETVFNDMLLNKYGVDPEPCTFLASAMQQVFGADKAGRVRSMHLMLAPEEFQSYLEAEMSLSEVKKEKKGTVRWSDELENDSEKDKQKVFGMTIDRDKKEKHHQRARALTEPTPRNSNDSAASLSLPPGLSAKAALRLGITYTALANAAAESRSTSNSPSASSSSSNLASPTEDANKCKQSPGLLLWPSTLIPMSAAELEMHACKSIHDVLGCKPALAEWVSGYVDENGERVVSDEEFEDAMWEYECCRRKRLKWPETLPETNMDVPDLLTSLITPKTNIEVPSRQPNSHMMSDSSSTCTDATVTPTLPQVLAGGVYAKEDLTHVRTIRVYEAVKSWRKSPLSDNNKTPTSASPPSSAA</sequence>
<dbReference type="CDD" id="cd02440">
    <property type="entry name" value="AdoMet_MTases"/>
    <property type="match status" value="1"/>
</dbReference>
<gene>
    <name evidence="3" type="ORF">E1B28_001605</name>
</gene>
<evidence type="ECO:0000313" key="4">
    <source>
        <dbReference type="Proteomes" id="UP001049176"/>
    </source>
</evidence>
<dbReference type="KEGG" id="more:E1B28_001605"/>
<comment type="caution">
    <text evidence="3">The sequence shown here is derived from an EMBL/GenBank/DDBJ whole genome shotgun (WGS) entry which is preliminary data.</text>
</comment>
<dbReference type="PANTHER" id="PTHR43591">
    <property type="entry name" value="METHYLTRANSFERASE"/>
    <property type="match status" value="1"/>
</dbReference>
<feature type="region of interest" description="Disordered" evidence="1">
    <location>
        <begin position="640"/>
        <end position="661"/>
    </location>
</feature>
<feature type="region of interest" description="Disordered" evidence="1">
    <location>
        <begin position="923"/>
        <end position="948"/>
    </location>
</feature>
<protein>
    <recommendedName>
        <fullName evidence="2">Methyltransferase domain-containing protein</fullName>
    </recommendedName>
</protein>
<dbReference type="AlphaFoldDB" id="A0A9P8AFQ6"/>
<dbReference type="RefSeq" id="XP_043016263.1">
    <property type="nucleotide sequence ID" value="XM_043147553.1"/>
</dbReference>
<feature type="compositionally biased region" description="Acidic residues" evidence="1">
    <location>
        <begin position="574"/>
        <end position="583"/>
    </location>
</feature>
<feature type="region of interest" description="Disordered" evidence="1">
    <location>
        <begin position="435"/>
        <end position="468"/>
    </location>
</feature>
<dbReference type="Proteomes" id="UP001049176">
    <property type="component" value="Chromosome 1"/>
</dbReference>
<proteinExistence type="predicted"/>
<dbReference type="PANTHER" id="PTHR43591:SF24">
    <property type="entry name" value="2-METHOXY-6-POLYPRENYL-1,4-BENZOQUINOL METHYLASE, MITOCHONDRIAL"/>
    <property type="match status" value="1"/>
</dbReference>
<feature type="compositionally biased region" description="Polar residues" evidence="1">
    <location>
        <begin position="1057"/>
        <end position="1074"/>
    </location>
</feature>
<evidence type="ECO:0000313" key="3">
    <source>
        <dbReference type="EMBL" id="KAG7099793.1"/>
    </source>
</evidence>
<reference evidence="3" key="1">
    <citation type="journal article" date="2021" name="Genome Biol. Evol.">
        <title>The assembled and annotated genome of the fairy-ring fungus Marasmius oreades.</title>
        <authorList>
            <person name="Hiltunen M."/>
            <person name="Ament-Velasquez S.L."/>
            <person name="Johannesson H."/>
        </authorList>
    </citation>
    <scope>NUCLEOTIDE SEQUENCE</scope>
    <source>
        <strain evidence="3">03SP1</strain>
    </source>
</reference>
<feature type="compositionally biased region" description="Polar residues" evidence="1">
    <location>
        <begin position="435"/>
        <end position="444"/>
    </location>
</feature>
<dbReference type="SUPFAM" id="SSF53335">
    <property type="entry name" value="S-adenosyl-L-methionine-dependent methyltransferases"/>
    <property type="match status" value="1"/>
</dbReference>
<feature type="compositionally biased region" description="Low complexity" evidence="1">
    <location>
        <begin position="1120"/>
        <end position="1131"/>
    </location>
</feature>
<feature type="region of interest" description="Disordered" evidence="1">
    <location>
        <begin position="58"/>
        <end position="79"/>
    </location>
</feature>
<dbReference type="GeneID" id="66070681"/>
<feature type="region of interest" description="Disordered" evidence="1">
    <location>
        <begin position="1052"/>
        <end position="1074"/>
    </location>
</feature>
<dbReference type="Gene3D" id="3.40.50.150">
    <property type="entry name" value="Vaccinia Virus protein VP39"/>
    <property type="match status" value="1"/>
</dbReference>
<dbReference type="Pfam" id="PF13649">
    <property type="entry name" value="Methyltransf_25"/>
    <property type="match status" value="1"/>
</dbReference>
<dbReference type="InterPro" id="IPR029063">
    <property type="entry name" value="SAM-dependent_MTases_sf"/>
</dbReference>
<feature type="region of interest" description="Disordered" evidence="1">
    <location>
        <begin position="1109"/>
        <end position="1131"/>
    </location>
</feature>
<keyword evidence="4" id="KW-1185">Reference proteome</keyword>
<feature type="compositionally biased region" description="Low complexity" evidence="1">
    <location>
        <begin position="924"/>
        <end position="944"/>
    </location>
</feature>
<name>A0A9P8AFQ6_9AGAR</name>
<feature type="domain" description="Methyltransferase" evidence="2">
    <location>
        <begin position="318"/>
        <end position="410"/>
    </location>
</feature>
<dbReference type="OrthoDB" id="2013972at2759"/>
<feature type="region of interest" description="Disordered" evidence="1">
    <location>
        <begin position="540"/>
        <end position="584"/>
    </location>
</feature>
<feature type="compositionally biased region" description="Basic and acidic residues" evidence="1">
    <location>
        <begin position="837"/>
        <end position="870"/>
    </location>
</feature>
<dbReference type="InterPro" id="IPR041698">
    <property type="entry name" value="Methyltransf_25"/>
</dbReference>
<dbReference type="GO" id="GO:0008168">
    <property type="term" value="F:methyltransferase activity"/>
    <property type="evidence" value="ECO:0007669"/>
    <property type="project" value="TreeGrafter"/>
</dbReference>
<dbReference type="EMBL" id="CM032181">
    <property type="protein sequence ID" value="KAG7099793.1"/>
    <property type="molecule type" value="Genomic_DNA"/>
</dbReference>